<dbReference type="AlphaFoldDB" id="E6KV79"/>
<proteinExistence type="predicted"/>
<dbReference type="STRING" id="739.GCA_001059425_00014"/>
<keyword evidence="2" id="KW-1185">Reference proteome</keyword>
<organism evidence="1 2">
    <name type="scientific">Aggregatibacter segnis ATCC 33393</name>
    <dbReference type="NCBI Taxonomy" id="888057"/>
    <lineage>
        <taxon>Bacteria</taxon>
        <taxon>Pseudomonadati</taxon>
        <taxon>Pseudomonadota</taxon>
        <taxon>Gammaproteobacteria</taxon>
        <taxon>Pasteurellales</taxon>
        <taxon>Pasteurellaceae</taxon>
        <taxon>Aggregatibacter</taxon>
    </lineage>
</organism>
<comment type="caution">
    <text evidence="1">The sequence shown here is derived from an EMBL/GenBank/DDBJ whole genome shotgun (WGS) entry which is preliminary data.</text>
</comment>
<dbReference type="EMBL" id="AEPS01000001">
    <property type="protein sequence ID" value="EFU68644.1"/>
    <property type="molecule type" value="Genomic_DNA"/>
</dbReference>
<accession>E6KV79</accession>
<sequence length="77" mass="9189">MFTYRESYTIDKMAYWEHRESKVKASAELKNKCFEKIHQIAPASTLVLFNKNIANFTHKRWENQCSKSFGFCDRTFS</sequence>
<dbReference type="HOGENOM" id="CLU_2630229_0_0_6"/>
<gene>
    <name evidence="1" type="ORF">HMPREF9064_0061</name>
</gene>
<evidence type="ECO:0000313" key="2">
    <source>
        <dbReference type="Proteomes" id="UP000032871"/>
    </source>
</evidence>
<dbReference type="Proteomes" id="UP000032871">
    <property type="component" value="Unassembled WGS sequence"/>
</dbReference>
<evidence type="ECO:0000313" key="1">
    <source>
        <dbReference type="EMBL" id="EFU68644.1"/>
    </source>
</evidence>
<name>E6KV79_9PAST</name>
<reference evidence="1 2" key="1">
    <citation type="submission" date="2010-12" db="EMBL/GenBank/DDBJ databases">
        <authorList>
            <person name="Muzny D."/>
            <person name="Qin X."/>
            <person name="Deng J."/>
            <person name="Jiang H."/>
            <person name="Liu Y."/>
            <person name="Qu J."/>
            <person name="Song X.-Z."/>
            <person name="Zhang L."/>
            <person name="Thornton R."/>
            <person name="Coyle M."/>
            <person name="Francisco L."/>
            <person name="Jackson L."/>
            <person name="Javaid M."/>
            <person name="Korchina V."/>
            <person name="Kovar C."/>
            <person name="Mata R."/>
            <person name="Mathew T."/>
            <person name="Ngo R."/>
            <person name="Nguyen L."/>
            <person name="Nguyen N."/>
            <person name="Okwuonu G."/>
            <person name="Ongeri F."/>
            <person name="Pham C."/>
            <person name="Simmons D."/>
            <person name="Wilczek-Boney K."/>
            <person name="Hale W."/>
            <person name="Jakkamsetti A."/>
            <person name="Pham P."/>
            <person name="Ruth R."/>
            <person name="San Lucas F."/>
            <person name="Warren J."/>
            <person name="Zhang J."/>
            <person name="Zhao Z."/>
            <person name="Zhou C."/>
            <person name="Zhu D."/>
            <person name="Lee S."/>
            <person name="Bess C."/>
            <person name="Blankenburg K."/>
            <person name="Forbes L."/>
            <person name="Fu Q."/>
            <person name="Gubbala S."/>
            <person name="Hirani K."/>
            <person name="Jayaseelan J.C."/>
            <person name="Lara F."/>
            <person name="Munidasa M."/>
            <person name="Palculict T."/>
            <person name="Patil S."/>
            <person name="Pu L.-L."/>
            <person name="Saada N."/>
            <person name="Tang L."/>
            <person name="Weissenberger G."/>
            <person name="Zhu Y."/>
            <person name="Hemphill L."/>
            <person name="Shang Y."/>
            <person name="Youmans B."/>
            <person name="Ayvaz T."/>
            <person name="Ross M."/>
            <person name="Santibanez J."/>
            <person name="Aqrawi P."/>
            <person name="Gross S."/>
            <person name="Joshi V."/>
            <person name="Fowler G."/>
            <person name="Nazareth L."/>
            <person name="Reid J."/>
            <person name="Worley K."/>
            <person name="Petrosino J."/>
            <person name="Highlander S."/>
            <person name="Gibbs R."/>
        </authorList>
    </citation>
    <scope>NUCLEOTIDE SEQUENCE [LARGE SCALE GENOMIC DNA]</scope>
    <source>
        <strain evidence="1 2">ATCC 33393</strain>
    </source>
</reference>
<protein>
    <submittedName>
        <fullName evidence="1">Uncharacterized protein</fullName>
    </submittedName>
</protein>